<dbReference type="GO" id="GO:0015189">
    <property type="term" value="F:L-lysine transmembrane transporter activity"/>
    <property type="evidence" value="ECO:0007669"/>
    <property type="project" value="EnsemblPlants"/>
</dbReference>
<evidence type="ECO:0000256" key="6">
    <source>
        <dbReference type="ARBA" id="ARBA00022989"/>
    </source>
</evidence>
<evidence type="ECO:0000256" key="8">
    <source>
        <dbReference type="ARBA" id="ARBA00023136"/>
    </source>
</evidence>
<evidence type="ECO:0000256" key="7">
    <source>
        <dbReference type="ARBA" id="ARBA00023128"/>
    </source>
</evidence>
<comment type="similarity">
    <text evidence="2 10">Belongs to the mitochondrial carrier (TC 2.A.29) family.</text>
</comment>
<dbReference type="GO" id="GO:0055129">
    <property type="term" value="P:L-proline biosynthetic process"/>
    <property type="evidence" value="ECO:0007669"/>
    <property type="project" value="EnsemblPlants"/>
</dbReference>
<reference evidence="11" key="1">
    <citation type="submission" date="2021-01" db="UniProtKB">
        <authorList>
            <consortium name="EnsemblPlants"/>
        </authorList>
    </citation>
    <scope>IDENTIFICATION</scope>
</reference>
<feature type="repeat" description="Solcar" evidence="9">
    <location>
        <begin position="185"/>
        <end position="278"/>
    </location>
</feature>
<feature type="repeat" description="Solcar" evidence="9">
    <location>
        <begin position="289"/>
        <end position="378"/>
    </location>
</feature>
<dbReference type="PRINTS" id="PR00926">
    <property type="entry name" value="MITOCARRIER"/>
</dbReference>
<dbReference type="GO" id="GO:0000064">
    <property type="term" value="F:L-ornithine transmembrane transporter activity"/>
    <property type="evidence" value="ECO:0007669"/>
    <property type="project" value="EnsemblPlants"/>
</dbReference>
<keyword evidence="6" id="KW-1133">Transmembrane helix</keyword>
<evidence type="ECO:0000256" key="9">
    <source>
        <dbReference type="PROSITE-ProRule" id="PRU00282"/>
    </source>
</evidence>
<dbReference type="Pfam" id="PF00153">
    <property type="entry name" value="Mito_carr"/>
    <property type="match status" value="3"/>
</dbReference>
<protein>
    <submittedName>
        <fullName evidence="11">Uncharacterized protein</fullName>
    </submittedName>
</protein>
<keyword evidence="12" id="KW-1185">Reference proteome</keyword>
<evidence type="ECO:0000256" key="5">
    <source>
        <dbReference type="ARBA" id="ARBA00022737"/>
    </source>
</evidence>
<organism evidence="11 12">
    <name type="scientific">Kalanchoe fedtschenkoi</name>
    <name type="common">Lavender scallops</name>
    <name type="synonym">South American air plant</name>
    <dbReference type="NCBI Taxonomy" id="63787"/>
    <lineage>
        <taxon>Eukaryota</taxon>
        <taxon>Viridiplantae</taxon>
        <taxon>Streptophyta</taxon>
        <taxon>Embryophyta</taxon>
        <taxon>Tracheophyta</taxon>
        <taxon>Spermatophyta</taxon>
        <taxon>Magnoliopsida</taxon>
        <taxon>eudicotyledons</taxon>
        <taxon>Gunneridae</taxon>
        <taxon>Pentapetalae</taxon>
        <taxon>Saxifragales</taxon>
        <taxon>Crassulaceae</taxon>
        <taxon>Kalanchoe</taxon>
    </lineage>
</organism>
<dbReference type="Proteomes" id="UP000594263">
    <property type="component" value="Unplaced"/>
</dbReference>
<dbReference type="PANTHER" id="PTHR45624:SF10">
    <property type="entry name" value="SLC (SOLUTE CARRIER) HOMOLOG"/>
    <property type="match status" value="1"/>
</dbReference>
<dbReference type="AlphaFoldDB" id="A0A7N0UZU0"/>
<dbReference type="SUPFAM" id="SSF103506">
    <property type="entry name" value="Mitochondrial carrier"/>
    <property type="match status" value="1"/>
</dbReference>
<dbReference type="GO" id="GO:0031966">
    <property type="term" value="C:mitochondrial membrane"/>
    <property type="evidence" value="ECO:0007669"/>
    <property type="project" value="UniProtKB-SubCell"/>
</dbReference>
<dbReference type="OMA" id="SPWTKSV"/>
<name>A0A7N0UZU0_KALFE</name>
<dbReference type="GO" id="GO:0006972">
    <property type="term" value="P:hyperosmotic response"/>
    <property type="evidence" value="ECO:0007669"/>
    <property type="project" value="EnsemblPlants"/>
</dbReference>
<dbReference type="GO" id="GO:0061459">
    <property type="term" value="F:L-arginine transmembrane transporter activity"/>
    <property type="evidence" value="ECO:0007669"/>
    <property type="project" value="EnsemblPlants"/>
</dbReference>
<keyword evidence="4 9" id="KW-0812">Transmembrane</keyword>
<dbReference type="EnsemblPlants" id="Kaladp0092s0146.1.v1.1">
    <property type="protein sequence ID" value="Kaladp0092s0146.1.v1.1"/>
    <property type="gene ID" value="Kaladp0092s0146.v1.1"/>
</dbReference>
<evidence type="ECO:0000256" key="4">
    <source>
        <dbReference type="ARBA" id="ARBA00022692"/>
    </source>
</evidence>
<evidence type="ECO:0000256" key="3">
    <source>
        <dbReference type="ARBA" id="ARBA00022448"/>
    </source>
</evidence>
<dbReference type="InterPro" id="IPR050567">
    <property type="entry name" value="Mitochondrial_Carrier"/>
</dbReference>
<evidence type="ECO:0000256" key="10">
    <source>
        <dbReference type="RuleBase" id="RU000488"/>
    </source>
</evidence>
<keyword evidence="5" id="KW-0677">Repeat</keyword>
<dbReference type="Gramene" id="Kaladp0092s0146.1.v1.1">
    <property type="protein sequence ID" value="Kaladp0092s0146.1.v1.1"/>
    <property type="gene ID" value="Kaladp0092s0146.v1.1"/>
</dbReference>
<dbReference type="InterPro" id="IPR023395">
    <property type="entry name" value="MCP_dom_sf"/>
</dbReference>
<evidence type="ECO:0000256" key="2">
    <source>
        <dbReference type="ARBA" id="ARBA00006375"/>
    </source>
</evidence>
<evidence type="ECO:0000256" key="1">
    <source>
        <dbReference type="ARBA" id="ARBA00004225"/>
    </source>
</evidence>
<keyword evidence="7" id="KW-0496">Mitochondrion</keyword>
<evidence type="ECO:0000313" key="11">
    <source>
        <dbReference type="EnsemblPlants" id="Kaladp0092s0146.1.v1.1"/>
    </source>
</evidence>
<comment type="subcellular location">
    <subcellularLocation>
        <location evidence="1">Mitochondrion membrane</location>
        <topology evidence="1">Multi-pass membrane protein</topology>
    </subcellularLocation>
</comment>
<keyword evidence="8 9" id="KW-0472">Membrane</keyword>
<keyword evidence="3 10" id="KW-0813">Transport</keyword>
<dbReference type="PANTHER" id="PTHR45624">
    <property type="entry name" value="MITOCHONDRIAL BASIC AMINO ACIDS TRANSPORTER-RELATED"/>
    <property type="match status" value="1"/>
</dbReference>
<evidence type="ECO:0000313" key="12">
    <source>
        <dbReference type="Proteomes" id="UP000594263"/>
    </source>
</evidence>
<dbReference type="InterPro" id="IPR018108">
    <property type="entry name" value="MCP_transmembrane"/>
</dbReference>
<dbReference type="Gene3D" id="1.50.40.10">
    <property type="entry name" value="Mitochondrial carrier domain"/>
    <property type="match status" value="1"/>
</dbReference>
<proteinExistence type="inferred from homology"/>
<dbReference type="GO" id="GO:0005290">
    <property type="term" value="F:L-histidine transmembrane transporter activity"/>
    <property type="evidence" value="ECO:0007669"/>
    <property type="project" value="EnsemblPlants"/>
</dbReference>
<feature type="repeat" description="Solcar" evidence="9">
    <location>
        <begin position="90"/>
        <end position="173"/>
    </location>
</feature>
<dbReference type="PROSITE" id="PS50920">
    <property type="entry name" value="SOLCAR"/>
    <property type="match status" value="3"/>
</dbReference>
<accession>A0A7N0UZU0</accession>
<sequence length="385" mass="42033">MKLLCIHVASCQKNKTLSAAYLLRQNSSLLTSISLPQYIRCKENQQQQIENKYKVTQTSNKVLGLVRRFWKKCGDGFVKLGNKMVWWSSSNWGMEFVAGGLGGLAGVVAGHPLDSVRVRQQQHLRGGSAVGILRHMVATQGLSALFRGMGAPMASISFQNAMVFQTYAVLSRVLDRSSVLPEDPPSLGAVLVAGTCTGLLQSLLISPAELLKIRLQLQDKACSDNKNPDSRKGPMSLAKSILKTEGVRGIFRGLSITALRDSPSYGVYFWSYEYTKELLHPGCRKTGEESLQTMLAAGGVAGVSSWIGCYPLDVLKTRLQAQLPCSETTKYAGIVDCYNKSVRGEGYGVLWRGLGTTVSRAFVVNGAVFAAYEFAMRALFQNQVK</sequence>
<dbReference type="InterPro" id="IPR002067">
    <property type="entry name" value="MCP"/>
</dbReference>